<comment type="subcellular location">
    <subcellularLocation>
        <location evidence="1">Cell membrane</location>
        <topology evidence="1">Multi-pass membrane protein</topology>
    </subcellularLocation>
</comment>
<accession>A0A3A1Y4W3</accession>
<feature type="transmembrane region" description="Helical" evidence="9">
    <location>
        <begin position="108"/>
        <end position="126"/>
    </location>
</feature>
<evidence type="ECO:0000256" key="5">
    <source>
        <dbReference type="ARBA" id="ARBA00022692"/>
    </source>
</evidence>
<feature type="transmembrane region" description="Helical" evidence="9">
    <location>
        <begin position="294"/>
        <end position="312"/>
    </location>
</feature>
<dbReference type="InterPro" id="IPR000522">
    <property type="entry name" value="ABC_transptr_permease_BtuC"/>
</dbReference>
<dbReference type="Pfam" id="PF01032">
    <property type="entry name" value="FecCD"/>
    <property type="match status" value="1"/>
</dbReference>
<keyword evidence="8 9" id="KW-0472">Membrane</keyword>
<dbReference type="PANTHER" id="PTHR30472:SF27">
    <property type="entry name" value="PETROBACTIN IMPORT SYSTEM PERMEASE PROTEIN YCLN"/>
    <property type="match status" value="1"/>
</dbReference>
<evidence type="ECO:0000313" key="10">
    <source>
        <dbReference type="EMBL" id="RIY32615.1"/>
    </source>
</evidence>
<feature type="transmembrane region" description="Helical" evidence="9">
    <location>
        <begin position="266"/>
        <end position="288"/>
    </location>
</feature>
<keyword evidence="11" id="KW-1185">Reference proteome</keyword>
<evidence type="ECO:0000256" key="2">
    <source>
        <dbReference type="ARBA" id="ARBA00007935"/>
    </source>
</evidence>
<feature type="transmembrane region" description="Helical" evidence="9">
    <location>
        <begin position="50"/>
        <end position="68"/>
    </location>
</feature>
<evidence type="ECO:0000256" key="6">
    <source>
        <dbReference type="ARBA" id="ARBA00022989"/>
    </source>
</evidence>
<dbReference type="GO" id="GO:0005886">
    <property type="term" value="C:plasma membrane"/>
    <property type="evidence" value="ECO:0007669"/>
    <property type="project" value="UniProtKB-SubCell"/>
</dbReference>
<dbReference type="AlphaFoldDB" id="A0A3A1Y4W3"/>
<dbReference type="GO" id="GO:0033214">
    <property type="term" value="P:siderophore-iron import into cell"/>
    <property type="evidence" value="ECO:0007669"/>
    <property type="project" value="TreeGrafter"/>
</dbReference>
<evidence type="ECO:0000256" key="8">
    <source>
        <dbReference type="ARBA" id="ARBA00023136"/>
    </source>
</evidence>
<organism evidence="10 11">
    <name type="scientific">Psittacicella hinzii</name>
    <dbReference type="NCBI Taxonomy" id="2028575"/>
    <lineage>
        <taxon>Bacteria</taxon>
        <taxon>Pseudomonadati</taxon>
        <taxon>Pseudomonadota</taxon>
        <taxon>Gammaproteobacteria</taxon>
        <taxon>Pasteurellales</taxon>
        <taxon>Psittacicellaceae</taxon>
        <taxon>Psittacicella</taxon>
    </lineage>
</organism>
<reference evidence="10 11" key="1">
    <citation type="submission" date="2017-08" db="EMBL/GenBank/DDBJ databases">
        <title>Reclassification of Bisgaard taxon 37 and 44.</title>
        <authorList>
            <person name="Christensen H."/>
        </authorList>
    </citation>
    <scope>NUCLEOTIDE SEQUENCE [LARGE SCALE GENOMIC DNA]</scope>
    <source>
        <strain evidence="10 11">B96_3</strain>
    </source>
</reference>
<dbReference type="Proteomes" id="UP000265691">
    <property type="component" value="Unassembled WGS sequence"/>
</dbReference>
<dbReference type="FunFam" id="1.10.3470.10:FF:000004">
    <property type="entry name" value="Iron compound ABC transporter, permease"/>
    <property type="match status" value="1"/>
</dbReference>
<dbReference type="Gene3D" id="1.10.3470.10">
    <property type="entry name" value="ABC transporter involved in vitamin B12 uptake, BtuC"/>
    <property type="match status" value="1"/>
</dbReference>
<evidence type="ECO:0000313" key="11">
    <source>
        <dbReference type="Proteomes" id="UP000265691"/>
    </source>
</evidence>
<dbReference type="GO" id="GO:0022857">
    <property type="term" value="F:transmembrane transporter activity"/>
    <property type="evidence" value="ECO:0007669"/>
    <property type="project" value="InterPro"/>
</dbReference>
<dbReference type="RefSeq" id="WP_119525186.1">
    <property type="nucleotide sequence ID" value="NZ_NRHC01000049.1"/>
</dbReference>
<dbReference type="OrthoDB" id="9811975at2"/>
<name>A0A3A1Y4W3_9GAMM</name>
<keyword evidence="7" id="KW-0408">Iron</keyword>
<evidence type="ECO:0000256" key="4">
    <source>
        <dbReference type="ARBA" id="ARBA00022475"/>
    </source>
</evidence>
<comment type="caution">
    <text evidence="10">The sequence shown here is derived from an EMBL/GenBank/DDBJ whole genome shotgun (WGS) entry which is preliminary data.</text>
</comment>
<proteinExistence type="inferred from homology"/>
<feature type="transmembrane region" description="Helical" evidence="9">
    <location>
        <begin position="223"/>
        <end position="254"/>
    </location>
</feature>
<feature type="transmembrane region" description="Helical" evidence="9">
    <location>
        <begin position="183"/>
        <end position="203"/>
    </location>
</feature>
<keyword evidence="5 9" id="KW-0812">Transmembrane</keyword>
<protein>
    <submittedName>
        <fullName evidence="10">Iron ABC transporter permease</fullName>
    </submittedName>
</protein>
<keyword evidence="6 9" id="KW-1133">Transmembrane helix</keyword>
<dbReference type="InterPro" id="IPR037294">
    <property type="entry name" value="ABC_BtuC-like"/>
</dbReference>
<dbReference type="SUPFAM" id="SSF81345">
    <property type="entry name" value="ABC transporter involved in vitamin B12 uptake, BtuC"/>
    <property type="match status" value="1"/>
</dbReference>
<evidence type="ECO:0000256" key="9">
    <source>
        <dbReference type="SAM" id="Phobius"/>
    </source>
</evidence>
<keyword evidence="3" id="KW-0813">Transport</keyword>
<dbReference type="PANTHER" id="PTHR30472">
    <property type="entry name" value="FERRIC ENTEROBACTIN TRANSPORT SYSTEM PERMEASE PROTEIN"/>
    <property type="match status" value="1"/>
</dbReference>
<evidence type="ECO:0000256" key="7">
    <source>
        <dbReference type="ARBA" id="ARBA00023004"/>
    </source>
</evidence>
<feature type="transmembrane region" description="Helical" evidence="9">
    <location>
        <begin position="80"/>
        <end position="102"/>
    </location>
</feature>
<gene>
    <name evidence="10" type="ORF">CKF54_04520</name>
</gene>
<dbReference type="CDD" id="cd06550">
    <property type="entry name" value="TM_ABC_iron-siderophores_like"/>
    <property type="match status" value="1"/>
</dbReference>
<keyword evidence="4" id="KW-1003">Cell membrane</keyword>
<evidence type="ECO:0000256" key="1">
    <source>
        <dbReference type="ARBA" id="ARBA00004651"/>
    </source>
</evidence>
<evidence type="ECO:0000256" key="3">
    <source>
        <dbReference type="ARBA" id="ARBA00022448"/>
    </source>
</evidence>
<dbReference type="EMBL" id="NRHC01000049">
    <property type="protein sequence ID" value="RIY32615.1"/>
    <property type="molecule type" value="Genomic_DNA"/>
</dbReference>
<comment type="similarity">
    <text evidence="2">Belongs to the binding-protein-dependent transport system permease family. FecCD subfamily.</text>
</comment>
<sequence length="318" mass="34675">MFLRKKFLILLLVILCIVSLFLGVSSVSLTGLLQLNADEWSVFLISRIPRLLSILITGAGLAICGLIMQQIAQNKFVSPTTAGTISCAKLGILISIVFFPAAGLLTKATFAIFVAFIGSLIFMKLLRSLKFTDIILVPLVGIMFGKIIDSFTEFFAYKYELLQSFAAWLQGDFSLVISGRYEILFISVPCLILAYLYAQKFAIVGMGEGNATSLGINFKQMMFLGIVLVSIVTATIVVTAGSIPFVGLIIPNIVSLIYGDNLQKTLPINALCGALFVLACDILARAVIYPFEVSISAVVGTFGSIIFIYLIYRRYRHG</sequence>